<organism evidence="1 2">
    <name type="scientific">Candidatus Magnetoglobus multicellularis str. Araruama</name>
    <dbReference type="NCBI Taxonomy" id="890399"/>
    <lineage>
        <taxon>Bacteria</taxon>
        <taxon>Pseudomonadati</taxon>
        <taxon>Thermodesulfobacteriota</taxon>
        <taxon>Desulfobacteria</taxon>
        <taxon>Desulfobacterales</taxon>
        <taxon>Desulfobacteraceae</taxon>
        <taxon>Candidatus Magnetoglobus</taxon>
    </lineage>
</organism>
<dbReference type="Proteomes" id="UP000189670">
    <property type="component" value="Unassembled WGS sequence"/>
</dbReference>
<evidence type="ECO:0008006" key="3">
    <source>
        <dbReference type="Google" id="ProtNLM"/>
    </source>
</evidence>
<feature type="non-terminal residue" evidence="1">
    <location>
        <position position="119"/>
    </location>
</feature>
<dbReference type="InterPro" id="IPR010106">
    <property type="entry name" value="RpnA"/>
</dbReference>
<evidence type="ECO:0000313" key="2">
    <source>
        <dbReference type="Proteomes" id="UP000189670"/>
    </source>
</evidence>
<dbReference type="AlphaFoldDB" id="A0A1V1P389"/>
<dbReference type="PANTHER" id="PTHR41317">
    <property type="entry name" value="PD-(D_E)XK NUCLEASE FAMILY TRANSPOSASE"/>
    <property type="match status" value="1"/>
</dbReference>
<dbReference type="EMBL" id="ATBP01000665">
    <property type="protein sequence ID" value="ETR69352.1"/>
    <property type="molecule type" value="Genomic_DNA"/>
</dbReference>
<accession>A0A1V1P389</accession>
<evidence type="ECO:0000313" key="1">
    <source>
        <dbReference type="EMBL" id="ETR69352.1"/>
    </source>
</evidence>
<sequence length="119" mass="13724">MIEILQLTLDYTFKKLFAEDPEILINLINSVLEFPSYAKIDSIRIKNPAILPEDIHKKFIILDIIAYDNLARQYDIEMQAAKFDTYPDRATYYLAGLFGSQLVKGEDYALITPSFGLHF</sequence>
<name>A0A1V1P389_9BACT</name>
<dbReference type="Pfam" id="PF12784">
    <property type="entry name" value="PDDEXK_2"/>
    <property type="match status" value="1"/>
</dbReference>
<dbReference type="PANTHER" id="PTHR41317:SF1">
    <property type="entry name" value="PD-(D_E)XK NUCLEASE FAMILY TRANSPOSASE"/>
    <property type="match status" value="1"/>
</dbReference>
<dbReference type="NCBIfam" id="TIGR01784">
    <property type="entry name" value="T_den_put_tspse"/>
    <property type="match status" value="1"/>
</dbReference>
<protein>
    <recommendedName>
        <fullName evidence="3">Transposase (putative) YhgA-like domain-containing protein</fullName>
    </recommendedName>
</protein>
<gene>
    <name evidence="1" type="ORF">OMM_09673</name>
</gene>
<proteinExistence type="predicted"/>
<reference evidence="2" key="1">
    <citation type="submission" date="2012-11" db="EMBL/GenBank/DDBJ databases">
        <authorList>
            <person name="Lucero-Rivera Y.E."/>
            <person name="Tovar-Ramirez D."/>
        </authorList>
    </citation>
    <scope>NUCLEOTIDE SEQUENCE [LARGE SCALE GENOMIC DNA]</scope>
    <source>
        <strain evidence="2">Araruama</strain>
    </source>
</reference>
<comment type="caution">
    <text evidence="1">The sequence shown here is derived from an EMBL/GenBank/DDBJ whole genome shotgun (WGS) entry which is preliminary data.</text>
</comment>